<reference evidence="8 9" key="3">
    <citation type="journal article" date="1996" name="Virology">
        <title>Analysis of 94 kb of the chlorella virus PBCV-1 330-kb genome: map positions 88 to 182.</title>
        <authorList>
            <person name="Lu Z."/>
            <person name="Li Y."/>
            <person name="Que Q."/>
            <person name="Kutish G.F."/>
            <person name="Rock D.L."/>
            <person name="Van Etten J.L."/>
        </authorList>
    </citation>
    <scope>NUCLEOTIDE SEQUENCE [LARGE SCALE GENOMIC DNA]</scope>
</reference>
<feature type="binding site" evidence="11">
    <location>
        <position position="154"/>
    </location>
    <ligand>
        <name>Mn(2+)</name>
        <dbReference type="ChEBI" id="CHEBI:29035"/>
        <label>2</label>
    </ligand>
</feature>
<feature type="binding site" evidence="10">
    <location>
        <position position="235"/>
    </location>
    <ligand>
        <name>2-oxoglutarate</name>
        <dbReference type="ChEBI" id="CHEBI:16810"/>
    </ligand>
</feature>
<dbReference type="DrugCentral" id="Q84406"/>
<feature type="binding site" evidence="11">
    <location>
        <position position="152"/>
    </location>
    <ligand>
        <name>Mn(2+)</name>
        <dbReference type="ChEBI" id="CHEBI:29035"/>
        <label>2</label>
    </ligand>
</feature>
<organismHost>
    <name type="scientific">Chlorella</name>
    <dbReference type="NCBI Taxonomy" id="3071"/>
</organismHost>
<evidence type="ECO:0000256" key="3">
    <source>
        <dbReference type="ARBA" id="ARBA00022964"/>
    </source>
</evidence>
<reference evidence="8 9" key="6">
    <citation type="journal article" date="1999" name="Virology">
        <title>Chlorella virus PBCV-1 encodes a functional homospermidine synthase.</title>
        <authorList>
            <person name="Kaiser A."/>
            <person name="Vollmert M."/>
            <person name="Tholl D."/>
            <person name="Graves M.V."/>
            <person name="Gurnon J.R."/>
            <person name="Xing W."/>
            <person name="Lisec A.D."/>
            <person name="Nickerson K.W."/>
            <person name="Van Etten J.L."/>
        </authorList>
    </citation>
    <scope>NUCLEOTIDE SEQUENCE [LARGE SCALE GENOMIC DNA]</scope>
</reference>
<dbReference type="SMR" id="Q84406"/>
<dbReference type="InterPro" id="IPR005123">
    <property type="entry name" value="Oxoglu/Fe-dep_dioxygenase_dom"/>
</dbReference>
<organism evidence="8 9">
    <name type="scientific">Paramecium bursaria Chlorella virus 1</name>
    <name type="common">PBCV-1</name>
    <dbReference type="NCBI Taxonomy" id="10506"/>
    <lineage>
        <taxon>Viruses</taxon>
        <taxon>Varidnaviria</taxon>
        <taxon>Bamfordvirae</taxon>
        <taxon>Nucleocytoviricota</taxon>
        <taxon>Megaviricetes</taxon>
        <taxon>Algavirales</taxon>
        <taxon>Phycodnaviridae</taxon>
        <taxon>Chlorovirus</taxon>
        <taxon>Chlorovirus vanettense</taxon>
    </lineage>
</organism>
<reference evidence="8 9" key="7">
    <citation type="journal article" date="2000" name="Virology">
        <title>Characterization of a beta-1,3-glucanase encoded by chlorella virus PBCV-1.</title>
        <authorList>
            <person name="Sun L."/>
            <person name="Gurnon J.R."/>
            <person name="Adams B.J."/>
            <person name="Graves M.V."/>
            <person name="Van Etten J.L."/>
        </authorList>
    </citation>
    <scope>NUCLEOTIDE SEQUENCE [LARGE SCALE GENOMIC DNA]</scope>
</reference>
<dbReference type="GO" id="GO:0051213">
    <property type="term" value="F:dioxygenase activity"/>
    <property type="evidence" value="ECO:0007669"/>
    <property type="project" value="UniProtKB-KW"/>
</dbReference>
<dbReference type="GO" id="GO:0016705">
    <property type="term" value="F:oxidoreductase activity, acting on paired donors, with incorporation or reduction of molecular oxygen"/>
    <property type="evidence" value="ECO:0007669"/>
    <property type="project" value="InterPro"/>
</dbReference>
<evidence type="ECO:0007829" key="11">
    <source>
        <dbReference type="PDB" id="5C5U"/>
    </source>
</evidence>
<feature type="transmembrane region" description="Helical" evidence="6">
    <location>
        <begin position="16"/>
        <end position="33"/>
    </location>
</feature>
<dbReference type="PDBsum" id="5C5T"/>
<dbReference type="EvolutionaryTrace" id="Q84406"/>
<dbReference type="KEGG" id="vg:917814"/>
<reference evidence="8 9" key="4">
    <citation type="journal article" date="1996" name="Virology">
        <title>Analysis of 76 kb of the chlorella virus PBCV-1 330-kb genome: map positions 182 to 258.</title>
        <authorList>
            <person name="Kutish G.F."/>
            <person name="Li Y."/>
            <person name="Lu Z."/>
            <person name="Furuta M."/>
            <person name="Rock D.L."/>
            <person name="Van Etten J.L."/>
        </authorList>
    </citation>
    <scope>NUCLEOTIDE SEQUENCE [LARGE SCALE GENOMIC DNA]</scope>
</reference>
<reference evidence="8 9" key="5">
    <citation type="journal article" date="1997" name="Virology">
        <title>Analysis of 74 kb of DNA located at the right end of the 330-kb chlorella virus PBCV-1 genome.</title>
        <authorList>
            <person name="Li Y."/>
            <person name="Lu Z."/>
            <person name="Sun L."/>
            <person name="Ropp S."/>
            <person name="Kutish G.F."/>
            <person name="Rock D.L."/>
            <person name="Van Etten J.L."/>
        </authorList>
    </citation>
    <scope>NUCLEOTIDE SEQUENCE [LARGE SCALE GENOMIC DNA]</scope>
</reference>
<name>Q84406_PBCV1</name>
<evidence type="ECO:0000313" key="8">
    <source>
        <dbReference type="EMBL" id="AAC96453.1"/>
    </source>
</evidence>
<feature type="binding site" evidence="11">
    <location>
        <position position="221"/>
    </location>
    <ligand>
        <name>Mn(2+)</name>
        <dbReference type="ChEBI" id="CHEBI:29035"/>
        <label>2</label>
    </ligand>
</feature>
<keyword evidence="2 10" id="KW-0479">Metal-binding</keyword>
<evidence type="ECO:0007829" key="10">
    <source>
        <dbReference type="PDB" id="5C5T"/>
    </source>
</evidence>
<feature type="binding site" evidence="10">
    <location>
        <position position="154"/>
    </location>
    <ligand>
        <name>Zn(2+)</name>
        <dbReference type="ChEBI" id="CHEBI:29105"/>
    </ligand>
</feature>
<dbReference type="GO" id="GO:0005506">
    <property type="term" value="F:iron ion binding"/>
    <property type="evidence" value="ECO:0007669"/>
    <property type="project" value="InterPro"/>
</dbReference>
<reference evidence="8 9" key="2">
    <citation type="journal article" date="1995" name="Virology">
        <title>Analysis of 43 kb of the Chlorella virus PBCV-1 330-kb genome: map positions 45 to 88.</title>
        <authorList>
            <person name="Li Y."/>
            <person name="Lu Z."/>
            <person name="Burbank D.E."/>
            <person name="Kutish G.F."/>
            <person name="Rock D.L."/>
            <person name="Van Etten J.L."/>
        </authorList>
    </citation>
    <scope>NUCLEOTIDE SEQUENCE [LARGE SCALE GENOMIC DNA]</scope>
</reference>
<accession>Q84406</accession>
<dbReference type="PIR" id="T17575">
    <property type="entry name" value="T17575"/>
</dbReference>
<reference evidence="10 11" key="9">
    <citation type="journal article" date="2015" name="Biochemistry">
        <title>Structure and Mechanism of a Viral Collagen Prolyl Hydroxylase.</title>
        <authorList>
            <person name="Longbotham J.E."/>
            <person name="Levy C."/>
            <person name="Johannissen L.O."/>
            <person name="Tarhonskaya H."/>
            <person name="Jiang S."/>
            <person name="Loenarz C."/>
            <person name="Flashman E."/>
            <person name="Hay S."/>
            <person name="Schofield C.J."/>
            <person name="Scrutton N.S."/>
        </authorList>
    </citation>
    <scope>X-RAY CRYSTALLOGRAPHY (1.60 ANGSTROMS) OF 36-242 IN COMPLEX WITH 2-OXOGLUTARATE; MN(2+) AND ZN(2+)</scope>
    <scope>DISULFIDE BONDS</scope>
</reference>
<evidence type="ECO:0000259" key="7">
    <source>
        <dbReference type="PROSITE" id="PS51471"/>
    </source>
</evidence>
<dbReference type="PDB" id="5C5T">
    <property type="method" value="X-ray"/>
    <property type="resolution" value="1.60 A"/>
    <property type="chains" value="A/B=36-242"/>
</dbReference>
<dbReference type="PANTHER" id="PTHR10869">
    <property type="entry name" value="PROLYL 4-HYDROXYLASE ALPHA SUBUNIT"/>
    <property type="match status" value="1"/>
</dbReference>
<gene>
    <name evidence="8" type="primary">A085R</name>
</gene>
<feature type="disulfide bond" evidence="10 11">
    <location>
        <begin position="47"/>
        <end position="129"/>
    </location>
</feature>
<evidence type="ECO:0000256" key="4">
    <source>
        <dbReference type="ARBA" id="ARBA00023002"/>
    </source>
</evidence>
<dbReference type="GO" id="GO:0031418">
    <property type="term" value="F:L-ascorbic acid binding"/>
    <property type="evidence" value="ECO:0007669"/>
    <property type="project" value="InterPro"/>
</dbReference>
<dbReference type="InterPro" id="IPR045054">
    <property type="entry name" value="P4HA-like"/>
</dbReference>
<sequence>MTNKFISYNKMETREYLLTILFVIACFMVLNLERREGFETSDRPGVCDGKYYEKIDGFLSDIECDVLINAAIKKGLIKSEVGGATENDPIKLDPKSRNSEQTWFMPGEHEVIDKIQKKTREFLNSKKHCIDKYNFEDVQVARYKPGQYYYHHYDGDDCDDACPKDQRLATLMVYLKAPEEGGGGETDFPTLKTKIKPKKGTSIFFWVADPVTRKLYKETLHAGLPVKSGEKIIANQWIRAVK</sequence>
<dbReference type="InterPro" id="IPR044862">
    <property type="entry name" value="Pro_4_hyd_alph_FE2OG_OXY"/>
</dbReference>
<keyword evidence="6" id="KW-1133">Transmembrane helix</keyword>
<feature type="binding site" evidence="10">
    <location>
        <position position="143"/>
    </location>
    <ligand>
        <name>2-oxoglutarate</name>
        <dbReference type="ChEBI" id="CHEBI:16810"/>
    </ligand>
</feature>
<dbReference type="OrthoDB" id="11494at10239"/>
<evidence type="ECO:0000313" key="9">
    <source>
        <dbReference type="Proteomes" id="UP000000862"/>
    </source>
</evidence>
<dbReference type="Gene3D" id="2.60.120.620">
    <property type="entry name" value="q2cbj1_9rhob like domain"/>
    <property type="match status" value="1"/>
</dbReference>
<keyword evidence="9" id="KW-1185">Reference proteome</keyword>
<keyword evidence="6" id="KW-0812">Transmembrane</keyword>
<keyword evidence="10 11" id="KW-0002">3D-structure</keyword>
<evidence type="ECO:0000256" key="5">
    <source>
        <dbReference type="ARBA" id="ARBA00023004"/>
    </source>
</evidence>
<reference evidence="8 9" key="1">
    <citation type="journal article" date="1995" name="Virology">
        <title>Analysis of 45 kb of DNA located at the left end of the chlorella virus PBCV-1 genome.</title>
        <authorList>
            <person name="Lu Z."/>
            <person name="Li Y."/>
            <person name="Zhang Y."/>
            <person name="Kutish G.F."/>
            <person name="Rock D.L."/>
            <person name="Van Etten J.L."/>
        </authorList>
    </citation>
    <scope>NUCLEOTIDE SEQUENCE [LARGE SCALE GENOMIC DNA]</scope>
</reference>
<comment type="cofactor">
    <cofactor evidence="1">
        <name>L-ascorbate</name>
        <dbReference type="ChEBI" id="CHEBI:38290"/>
    </cofactor>
</comment>
<proteinExistence type="evidence at protein level"/>
<feature type="binding site" evidence="10">
    <location>
        <position position="231"/>
    </location>
    <ligand>
        <name>2-oxoglutarate</name>
        <dbReference type="ChEBI" id="CHEBI:16810"/>
    </ligand>
</feature>
<feature type="binding site" evidence="10">
    <location>
        <position position="128"/>
    </location>
    <ligand>
        <name>Mn(2+)</name>
        <dbReference type="ChEBI" id="CHEBI:29035"/>
        <label>1</label>
    </ligand>
</feature>
<feature type="binding site" evidence="10">
    <location>
        <position position="186"/>
    </location>
    <ligand>
        <name>2-oxoglutarate</name>
        <dbReference type="ChEBI" id="CHEBI:16810"/>
    </ligand>
</feature>
<dbReference type="PDBsum" id="5C5U"/>
<keyword evidence="4" id="KW-0560">Oxidoreductase</keyword>
<dbReference type="RefSeq" id="NP_048433.1">
    <property type="nucleotide sequence ID" value="NC_000852.5"/>
</dbReference>
<dbReference type="SMART" id="SM00702">
    <property type="entry name" value="P4Hc"/>
    <property type="match status" value="1"/>
</dbReference>
<dbReference type="EMBL" id="JF411744">
    <property type="protein sequence ID" value="AAC96453.1"/>
    <property type="molecule type" value="Genomic_DNA"/>
</dbReference>
<feature type="binding site" evidence="10">
    <location>
        <position position="48"/>
    </location>
    <ligand>
        <name>Mn(2+)</name>
        <dbReference type="ChEBI" id="CHEBI:29035"/>
        <label>1</label>
    </ligand>
</feature>
<dbReference type="PROSITE" id="PS51471">
    <property type="entry name" value="FE2OG_OXY"/>
    <property type="match status" value="1"/>
</dbReference>
<evidence type="ECO:0000256" key="1">
    <source>
        <dbReference type="ARBA" id="ARBA00001961"/>
    </source>
</evidence>
<feature type="binding site" evidence="10">
    <location>
        <position position="221"/>
    </location>
    <ligand>
        <name>Zn(2+)</name>
        <dbReference type="ChEBI" id="CHEBI:29105"/>
    </ligand>
</feature>
<protein>
    <submittedName>
        <fullName evidence="8">Prolyl 4-hydroxylase</fullName>
    </submittedName>
</protein>
<feature type="domain" description="Fe2OG dioxygenase" evidence="7">
    <location>
        <begin position="134"/>
        <end position="240"/>
    </location>
</feature>
<dbReference type="PANTHER" id="PTHR10869:SF246">
    <property type="entry name" value="TRANSMEMBRANE PROLYL 4-HYDROXYLASE"/>
    <property type="match status" value="1"/>
</dbReference>
<dbReference type="PDB" id="5C5U">
    <property type="method" value="X-ray"/>
    <property type="resolution" value="1.70 A"/>
    <property type="chains" value="A/B=36-242"/>
</dbReference>
<keyword evidence="10" id="KW-0862">Zinc</keyword>
<evidence type="ECO:0000256" key="2">
    <source>
        <dbReference type="ARBA" id="ARBA00022723"/>
    </source>
</evidence>
<dbReference type="InterPro" id="IPR006620">
    <property type="entry name" value="Pro_4_hyd_alph"/>
</dbReference>
<feature type="binding site" evidence="10">
    <location>
        <position position="152"/>
    </location>
    <ligand>
        <name>Zn(2+)</name>
        <dbReference type="ChEBI" id="CHEBI:29105"/>
    </ligand>
</feature>
<dbReference type="Proteomes" id="UP000000862">
    <property type="component" value="Segment"/>
</dbReference>
<keyword evidence="5" id="KW-0408">Iron</keyword>
<dbReference type="GeneID" id="917814"/>
<feature type="disulfide bond" evidence="10 11">
    <location>
        <begin position="158"/>
        <end position="162"/>
    </location>
</feature>
<dbReference type="PROSITE" id="PS51257">
    <property type="entry name" value="PROKAR_LIPOPROTEIN"/>
    <property type="match status" value="1"/>
</dbReference>
<dbReference type="BindingDB" id="Q84406"/>
<evidence type="ECO:0000256" key="6">
    <source>
        <dbReference type="SAM" id="Phobius"/>
    </source>
</evidence>
<dbReference type="ChEMBL" id="CHEMBL4523368"/>
<keyword evidence="3" id="KW-0223">Dioxygenase</keyword>
<reference evidence="8 9" key="8">
    <citation type="journal article" date="2010" name="J. Virol.">
        <title>Microarray analysis of Paramecium bursaria chlorella virus 1 transcription.</title>
        <authorList>
            <person name="Yanai-Balser G.M."/>
            <person name="Duncan G.A."/>
            <person name="Eudy J.D."/>
            <person name="Wang D."/>
            <person name="Li X."/>
            <person name="Agarkova I.V."/>
            <person name="Dunigan D.D."/>
            <person name="Van Etten J.L."/>
        </authorList>
    </citation>
    <scope>NUCLEOTIDE SEQUENCE [LARGE SCALE GENOMIC DNA]</scope>
</reference>
<dbReference type="Pfam" id="PF13640">
    <property type="entry name" value="2OG-FeII_Oxy_3"/>
    <property type="match status" value="1"/>
</dbReference>
<keyword evidence="6" id="KW-0472">Membrane</keyword>